<evidence type="ECO:0000313" key="5">
    <source>
        <dbReference type="Proteomes" id="UP000563898"/>
    </source>
</evidence>
<dbReference type="Pfam" id="PF02225">
    <property type="entry name" value="PA"/>
    <property type="match status" value="1"/>
</dbReference>
<dbReference type="PROSITE" id="PS51318">
    <property type="entry name" value="TAT"/>
    <property type="match status" value="1"/>
</dbReference>
<sequence>MRVRGRSVRRTALVAVIAATVIATAGGAAAAPAFASTLPETYGTTVAGGVTASNVSNHLRALQDIANRNGGNRALGTAGYLRSLDYVETRLREAGYTPTRQEFSATMFEEKSHQLSAGGAPIDSQVLGYSGASAPLTAPVSAVPTTDTTPGCQPGDFPATARGAIVVVDRGVCPFGDKVANAKIAGARAVVIVNTENGPLQGTLGEDARDPLPAVAVSRDLGSQVRQAGSLTLAVDARTARVTSWNLLAETHTGLPNSVVMLGAHLDSVPEGPGINDNGSGSAAVLQTALAMTALAPVKNKVRFAFWGAEEEGLIGSTHYVETLPAAGRASIRQYLNFDMLGSHNGGYFVSDGDGSSHLPDSYAGPRGSGEIERVFTDFLTRRGVGPEPSGFDGRSDYDAFAQAGIATGGVDSGADKVKTPEQATRWGGTAGEIFDQNYHTARDTFANVNQKVLGTMAPAVAYAAGYFAML</sequence>
<gene>
    <name evidence="4" type="ORF">HGA05_14720</name>
</gene>
<feature type="chain" id="PRO_5032623899" evidence="1">
    <location>
        <begin position="31"/>
        <end position="471"/>
    </location>
</feature>
<dbReference type="GO" id="GO:0006508">
    <property type="term" value="P:proteolysis"/>
    <property type="evidence" value="ECO:0007669"/>
    <property type="project" value="InterPro"/>
</dbReference>
<dbReference type="SUPFAM" id="SSF52025">
    <property type="entry name" value="PA domain"/>
    <property type="match status" value="1"/>
</dbReference>
<protein>
    <submittedName>
        <fullName evidence="4">M28 family peptidase</fullName>
    </submittedName>
</protein>
<dbReference type="PANTHER" id="PTHR12147:SF26">
    <property type="entry name" value="PEPTIDASE M28 DOMAIN-CONTAINING PROTEIN"/>
    <property type="match status" value="1"/>
</dbReference>
<dbReference type="GeneID" id="90161654"/>
<dbReference type="GO" id="GO:0008235">
    <property type="term" value="F:metalloexopeptidase activity"/>
    <property type="evidence" value="ECO:0007669"/>
    <property type="project" value="InterPro"/>
</dbReference>
<organism evidence="4 5">
    <name type="scientific">Gordonia polyisoprenivorans</name>
    <dbReference type="NCBI Taxonomy" id="84595"/>
    <lineage>
        <taxon>Bacteria</taxon>
        <taxon>Bacillati</taxon>
        <taxon>Actinomycetota</taxon>
        <taxon>Actinomycetes</taxon>
        <taxon>Mycobacteriales</taxon>
        <taxon>Gordoniaceae</taxon>
        <taxon>Gordonia</taxon>
    </lineage>
</organism>
<dbReference type="InterPro" id="IPR007484">
    <property type="entry name" value="Peptidase_M28"/>
</dbReference>
<dbReference type="Proteomes" id="UP000563898">
    <property type="component" value="Unassembled WGS sequence"/>
</dbReference>
<reference evidence="4 5" key="1">
    <citation type="submission" date="2020-04" db="EMBL/GenBank/DDBJ databases">
        <title>MicrobeNet Type strains.</title>
        <authorList>
            <person name="Nicholson A.C."/>
        </authorList>
    </citation>
    <scope>NUCLEOTIDE SEQUENCE [LARGE SCALE GENOMIC DNA]</scope>
    <source>
        <strain evidence="4 5">ATCC BAA-14</strain>
    </source>
</reference>
<accession>A0A846WMD6</accession>
<dbReference type="RefSeq" id="WP_006371604.1">
    <property type="nucleotide sequence ID" value="NZ_CP116236.1"/>
</dbReference>
<dbReference type="InterPro" id="IPR006311">
    <property type="entry name" value="TAT_signal"/>
</dbReference>
<dbReference type="Gene3D" id="3.40.630.10">
    <property type="entry name" value="Zn peptidases"/>
    <property type="match status" value="1"/>
</dbReference>
<evidence type="ECO:0000313" key="4">
    <source>
        <dbReference type="EMBL" id="NKY02824.1"/>
    </source>
</evidence>
<dbReference type="Pfam" id="PF04389">
    <property type="entry name" value="Peptidase_M28"/>
    <property type="match status" value="1"/>
</dbReference>
<feature type="domain" description="PA" evidence="2">
    <location>
        <begin position="137"/>
        <end position="223"/>
    </location>
</feature>
<dbReference type="EMBL" id="JAAXPC010000008">
    <property type="protein sequence ID" value="NKY02824.1"/>
    <property type="molecule type" value="Genomic_DNA"/>
</dbReference>
<evidence type="ECO:0000256" key="1">
    <source>
        <dbReference type="SAM" id="SignalP"/>
    </source>
</evidence>
<dbReference type="Gene3D" id="3.50.30.30">
    <property type="match status" value="1"/>
</dbReference>
<dbReference type="AlphaFoldDB" id="A0A846WMD6"/>
<dbReference type="OMA" id="PNYEYEV"/>
<dbReference type="PANTHER" id="PTHR12147">
    <property type="entry name" value="METALLOPEPTIDASE M28 FAMILY MEMBER"/>
    <property type="match status" value="1"/>
</dbReference>
<keyword evidence="1" id="KW-0732">Signal</keyword>
<dbReference type="InterPro" id="IPR045175">
    <property type="entry name" value="M28_fam"/>
</dbReference>
<dbReference type="InterPro" id="IPR003137">
    <property type="entry name" value="PA_domain"/>
</dbReference>
<dbReference type="SUPFAM" id="SSF53187">
    <property type="entry name" value="Zn-dependent exopeptidases"/>
    <property type="match status" value="1"/>
</dbReference>
<proteinExistence type="predicted"/>
<evidence type="ECO:0000259" key="2">
    <source>
        <dbReference type="Pfam" id="PF02225"/>
    </source>
</evidence>
<comment type="caution">
    <text evidence="4">The sequence shown here is derived from an EMBL/GenBank/DDBJ whole genome shotgun (WGS) entry which is preliminary data.</text>
</comment>
<feature type="signal peptide" evidence="1">
    <location>
        <begin position="1"/>
        <end position="30"/>
    </location>
</feature>
<name>A0A846WMD6_9ACTN</name>
<dbReference type="InterPro" id="IPR046450">
    <property type="entry name" value="PA_dom_sf"/>
</dbReference>
<feature type="domain" description="Peptidase M28" evidence="3">
    <location>
        <begin position="246"/>
        <end position="464"/>
    </location>
</feature>
<evidence type="ECO:0000259" key="3">
    <source>
        <dbReference type="Pfam" id="PF04389"/>
    </source>
</evidence>